<sequence length="79" mass="8789">MRFGPHAGAPVCVGLVSGTRLLSNVYEYELGCEGRILRCPWHGWEFDLTNGKHLADPNVKLRGFEVLVEVGELYIMLAS</sequence>
<proteinExistence type="predicted"/>
<evidence type="ECO:0000259" key="5">
    <source>
        <dbReference type="PROSITE" id="PS51296"/>
    </source>
</evidence>
<dbReference type="Proteomes" id="UP000653578">
    <property type="component" value="Unassembled WGS sequence"/>
</dbReference>
<keyword evidence="2" id="KW-0479">Metal-binding</keyword>
<keyword evidence="4" id="KW-0411">Iron-sulfur</keyword>
<keyword evidence="3" id="KW-0408">Iron</keyword>
<keyword evidence="7" id="KW-1185">Reference proteome</keyword>
<keyword evidence="1" id="KW-0001">2Fe-2S</keyword>
<accession>A0ABX1X300</accession>
<evidence type="ECO:0000313" key="6">
    <source>
        <dbReference type="EMBL" id="NOU62778.1"/>
    </source>
</evidence>
<dbReference type="SUPFAM" id="SSF50022">
    <property type="entry name" value="ISP domain"/>
    <property type="match status" value="1"/>
</dbReference>
<evidence type="ECO:0000256" key="1">
    <source>
        <dbReference type="ARBA" id="ARBA00022714"/>
    </source>
</evidence>
<dbReference type="PROSITE" id="PS51296">
    <property type="entry name" value="RIESKE"/>
    <property type="match status" value="1"/>
</dbReference>
<evidence type="ECO:0000256" key="3">
    <source>
        <dbReference type="ARBA" id="ARBA00023004"/>
    </source>
</evidence>
<dbReference type="InterPro" id="IPR036922">
    <property type="entry name" value="Rieske_2Fe-2S_sf"/>
</dbReference>
<dbReference type="Pfam" id="PF00355">
    <property type="entry name" value="Rieske"/>
    <property type="match status" value="1"/>
</dbReference>
<evidence type="ECO:0000313" key="7">
    <source>
        <dbReference type="Proteomes" id="UP000653578"/>
    </source>
</evidence>
<comment type="caution">
    <text evidence="6">The sequence shown here is derived from an EMBL/GenBank/DDBJ whole genome shotgun (WGS) entry which is preliminary data.</text>
</comment>
<reference evidence="6 7" key="1">
    <citation type="submission" date="2019-10" db="EMBL/GenBank/DDBJ databases">
        <title>Description of Paenibacillus humi sp. nov.</title>
        <authorList>
            <person name="Carlier A."/>
            <person name="Qi S."/>
        </authorList>
    </citation>
    <scope>NUCLEOTIDE SEQUENCE [LARGE SCALE GENOMIC DNA]</scope>
    <source>
        <strain evidence="6 7">LMG 31461</strain>
    </source>
</reference>
<protein>
    <submittedName>
        <fullName evidence="6">Rieske 2Fe-2S domain-containing protein</fullName>
    </submittedName>
</protein>
<evidence type="ECO:0000256" key="2">
    <source>
        <dbReference type="ARBA" id="ARBA00022723"/>
    </source>
</evidence>
<feature type="domain" description="Rieske" evidence="5">
    <location>
        <begin position="1"/>
        <end position="75"/>
    </location>
</feature>
<dbReference type="InterPro" id="IPR017941">
    <property type="entry name" value="Rieske_2Fe-2S"/>
</dbReference>
<dbReference type="Gene3D" id="2.102.10.10">
    <property type="entry name" value="Rieske [2Fe-2S] iron-sulphur domain"/>
    <property type="match status" value="1"/>
</dbReference>
<dbReference type="EMBL" id="WHNY01000005">
    <property type="protein sequence ID" value="NOU62778.1"/>
    <property type="molecule type" value="Genomic_DNA"/>
</dbReference>
<name>A0ABX1X300_9BACL</name>
<gene>
    <name evidence="6" type="ORF">GC096_01790</name>
</gene>
<evidence type="ECO:0000256" key="4">
    <source>
        <dbReference type="ARBA" id="ARBA00023014"/>
    </source>
</evidence>
<organism evidence="6 7">
    <name type="scientific">Paenibacillus plantarum</name>
    <dbReference type="NCBI Taxonomy" id="2654975"/>
    <lineage>
        <taxon>Bacteria</taxon>
        <taxon>Bacillati</taxon>
        <taxon>Bacillota</taxon>
        <taxon>Bacilli</taxon>
        <taxon>Bacillales</taxon>
        <taxon>Paenibacillaceae</taxon>
        <taxon>Paenibacillus</taxon>
    </lineage>
</organism>